<sequence>VTLGNGDFCTRYSSSSFFGTTTTWCEYGCCKSRCCDFTLTTWMIVAIVFGSVVFISVVGTCICCLIHSQKKRRGVVVGQAPMRSTVFNTNSAQYSNTTWGQPVPTAPPPYAAPQGYSQPYSQQYGFTYGQPAPPPPPPAYSDPAYPPGQSYASPFAAAAANKS</sequence>
<keyword evidence="2" id="KW-0812">Transmembrane</keyword>
<evidence type="ECO:0000256" key="2">
    <source>
        <dbReference type="SAM" id="Phobius"/>
    </source>
</evidence>
<organism evidence="3 4">
    <name type="scientific">Batillaria attramentaria</name>
    <dbReference type="NCBI Taxonomy" id="370345"/>
    <lineage>
        <taxon>Eukaryota</taxon>
        <taxon>Metazoa</taxon>
        <taxon>Spiralia</taxon>
        <taxon>Lophotrochozoa</taxon>
        <taxon>Mollusca</taxon>
        <taxon>Gastropoda</taxon>
        <taxon>Caenogastropoda</taxon>
        <taxon>Sorbeoconcha</taxon>
        <taxon>Cerithioidea</taxon>
        <taxon>Batillariidae</taxon>
        <taxon>Batillaria</taxon>
    </lineage>
</organism>
<dbReference type="EMBL" id="JACVVK020000223">
    <property type="protein sequence ID" value="KAK7483693.1"/>
    <property type="molecule type" value="Genomic_DNA"/>
</dbReference>
<reference evidence="3 4" key="1">
    <citation type="journal article" date="2023" name="Sci. Data">
        <title>Genome assembly of the Korean intertidal mud-creeper Batillaria attramentaria.</title>
        <authorList>
            <person name="Patra A.K."/>
            <person name="Ho P.T."/>
            <person name="Jun S."/>
            <person name="Lee S.J."/>
            <person name="Kim Y."/>
            <person name="Won Y.J."/>
        </authorList>
    </citation>
    <scope>NUCLEOTIDE SEQUENCE [LARGE SCALE GENOMIC DNA]</scope>
    <source>
        <strain evidence="3">Wonlab-2016</strain>
    </source>
</reference>
<evidence type="ECO:0000313" key="4">
    <source>
        <dbReference type="Proteomes" id="UP001519460"/>
    </source>
</evidence>
<comment type="caution">
    <text evidence="3">The sequence shown here is derived from an EMBL/GenBank/DDBJ whole genome shotgun (WGS) entry which is preliminary data.</text>
</comment>
<keyword evidence="4" id="KW-1185">Reference proteome</keyword>
<dbReference type="AlphaFoldDB" id="A0ABD0K9E0"/>
<feature type="transmembrane region" description="Helical" evidence="2">
    <location>
        <begin position="42"/>
        <end position="66"/>
    </location>
</feature>
<keyword evidence="2" id="KW-1133">Transmembrane helix</keyword>
<protein>
    <submittedName>
        <fullName evidence="3">Uncharacterized protein</fullName>
    </submittedName>
</protein>
<feature type="compositionally biased region" description="Low complexity" evidence="1">
    <location>
        <begin position="112"/>
        <end position="125"/>
    </location>
</feature>
<evidence type="ECO:0000256" key="1">
    <source>
        <dbReference type="SAM" id="MobiDB-lite"/>
    </source>
</evidence>
<feature type="non-terminal residue" evidence="3">
    <location>
        <position position="1"/>
    </location>
</feature>
<gene>
    <name evidence="3" type="ORF">BaRGS_00025126</name>
</gene>
<accession>A0ABD0K9E0</accession>
<keyword evidence="2" id="KW-0472">Membrane</keyword>
<evidence type="ECO:0000313" key="3">
    <source>
        <dbReference type="EMBL" id="KAK7483693.1"/>
    </source>
</evidence>
<dbReference type="Proteomes" id="UP001519460">
    <property type="component" value="Unassembled WGS sequence"/>
</dbReference>
<name>A0ABD0K9E0_9CAEN</name>
<proteinExistence type="predicted"/>
<feature type="region of interest" description="Disordered" evidence="1">
    <location>
        <begin position="96"/>
        <end position="163"/>
    </location>
</feature>
<feature type="compositionally biased region" description="Pro residues" evidence="1">
    <location>
        <begin position="131"/>
        <end position="146"/>
    </location>
</feature>